<accession>A0A1N5TW72</accession>
<dbReference type="RefSeq" id="WP_148689621.1">
    <property type="nucleotide sequence ID" value="NZ_LT671858.1"/>
</dbReference>
<dbReference type="Gene3D" id="3.40.50.720">
    <property type="entry name" value="NAD(P)-binding Rossmann-like Domain"/>
    <property type="match status" value="1"/>
</dbReference>
<evidence type="ECO:0000313" key="2">
    <source>
        <dbReference type="EMBL" id="SIM52396.1"/>
    </source>
</evidence>
<protein>
    <submittedName>
        <fullName evidence="2">dTDP-glucose 4,6-dehydratase/4-epimerase</fullName>
    </submittedName>
</protein>
<sequence>MKALFVGGSGYIGRNLMKRMNHEETSYYSRHKIDQKGYEAFTWMEGDVGDQEKLLPLVKEFDIIYYMANSYSQNEKEAFNANVQGIKTIANEVKRIDKNQRLIYFSSANVHYGTNEYFRTRRTGEDNTTLAKNHLNVRLSFVFGGEGDNFLKIIDDLFAKGVDKFPKTGRVCPTHMDDLAETLKKSDKTIGAIYTNSSSMITFLDAMNIYGRKMGKGEVKEASGFLSRNLEEKLIEENKMDKILYDRLTTDYYRETSSVIRFIKDEKKFEDYIRDLPKA</sequence>
<dbReference type="SUPFAM" id="SSF51735">
    <property type="entry name" value="NAD(P)-binding Rossmann-fold domains"/>
    <property type="match status" value="1"/>
</dbReference>
<dbReference type="InterPro" id="IPR050177">
    <property type="entry name" value="Lipid_A_modif_metabolic_enz"/>
</dbReference>
<proteinExistence type="predicted"/>
<dbReference type="InterPro" id="IPR029903">
    <property type="entry name" value="RmlD-like-bd"/>
</dbReference>
<dbReference type="EMBL" id="LT671858">
    <property type="protein sequence ID" value="SIM52396.1"/>
    <property type="molecule type" value="Genomic_DNA"/>
</dbReference>
<reference evidence="2 3" key="1">
    <citation type="submission" date="2016-04" db="EMBL/GenBank/DDBJ databases">
        <authorList>
            <person name="Evans L.H."/>
            <person name="Alamgir A."/>
            <person name="Owens N."/>
            <person name="Weber N.D."/>
            <person name="Virtaneva K."/>
            <person name="Barbian K."/>
            <person name="Babar A."/>
            <person name="Rosenke K."/>
        </authorList>
    </citation>
    <scope>NUCLEOTIDE SEQUENCE [LARGE SCALE GENOMIC DNA]</scope>
    <source>
        <strain evidence="3">S5(T) (JCM 30642 \VKM B-2941)</strain>
    </source>
</reference>
<gene>
    <name evidence="2" type="ORF">CSP5_0704</name>
</gene>
<feature type="domain" description="RmlD-like substrate binding" evidence="1">
    <location>
        <begin position="1"/>
        <end position="184"/>
    </location>
</feature>
<evidence type="ECO:0000259" key="1">
    <source>
        <dbReference type="Pfam" id="PF04321"/>
    </source>
</evidence>
<dbReference type="AlphaFoldDB" id="A0A1N5TW72"/>
<organism evidence="2 3">
    <name type="scientific">Cuniculiplasma divulgatum</name>
    <dbReference type="NCBI Taxonomy" id="1673428"/>
    <lineage>
        <taxon>Archaea</taxon>
        <taxon>Methanobacteriati</taxon>
        <taxon>Thermoplasmatota</taxon>
        <taxon>Thermoplasmata</taxon>
        <taxon>Thermoplasmatales</taxon>
        <taxon>Cuniculiplasmataceae</taxon>
        <taxon>Cuniculiplasma</taxon>
    </lineage>
</organism>
<name>A0A1N5TW72_9ARCH</name>
<dbReference type="Proteomes" id="UP000195607">
    <property type="component" value="Chromosome I"/>
</dbReference>
<dbReference type="PANTHER" id="PTHR43245">
    <property type="entry name" value="BIFUNCTIONAL POLYMYXIN RESISTANCE PROTEIN ARNA"/>
    <property type="match status" value="1"/>
</dbReference>
<dbReference type="InterPro" id="IPR036291">
    <property type="entry name" value="NAD(P)-bd_dom_sf"/>
</dbReference>
<dbReference type="GeneID" id="41587982"/>
<evidence type="ECO:0000313" key="3">
    <source>
        <dbReference type="Proteomes" id="UP000195607"/>
    </source>
</evidence>
<dbReference type="Pfam" id="PF04321">
    <property type="entry name" value="RmlD_sub_bind"/>
    <property type="match status" value="1"/>
</dbReference>